<dbReference type="SUPFAM" id="SSF103473">
    <property type="entry name" value="MFS general substrate transporter"/>
    <property type="match status" value="2"/>
</dbReference>
<name>A0A673YLB6_SALTR</name>
<feature type="compositionally biased region" description="Polar residues" evidence="12">
    <location>
        <begin position="1"/>
        <end position="11"/>
    </location>
</feature>
<evidence type="ECO:0000256" key="3">
    <source>
        <dbReference type="ARBA" id="ARBA00022448"/>
    </source>
</evidence>
<dbReference type="Pfam" id="PF23894">
    <property type="entry name" value="LD_SV2"/>
    <property type="match status" value="1"/>
</dbReference>
<dbReference type="GO" id="GO:0007268">
    <property type="term" value="P:chemical synaptic transmission"/>
    <property type="evidence" value="ECO:0007669"/>
    <property type="project" value="InterPro"/>
</dbReference>
<dbReference type="Gene3D" id="1.20.1250.20">
    <property type="entry name" value="MFS general substrate transporter like domains"/>
    <property type="match status" value="2"/>
</dbReference>
<evidence type="ECO:0000313" key="15">
    <source>
        <dbReference type="Ensembl" id="ENSSTUP00000035060.1"/>
    </source>
</evidence>
<evidence type="ECO:0000256" key="5">
    <source>
        <dbReference type="ARBA" id="ARBA00022692"/>
    </source>
</evidence>
<dbReference type="SUPFAM" id="SSF141571">
    <property type="entry name" value="Pentapeptide repeat-like"/>
    <property type="match status" value="1"/>
</dbReference>
<feature type="transmembrane region" description="Helical" evidence="13">
    <location>
        <begin position="282"/>
        <end position="301"/>
    </location>
</feature>
<feature type="transmembrane region" description="Helical" evidence="13">
    <location>
        <begin position="668"/>
        <end position="686"/>
    </location>
</feature>
<dbReference type="InterPro" id="IPR020846">
    <property type="entry name" value="MFS_dom"/>
</dbReference>
<dbReference type="OMA" id="FMATIWF"/>
<keyword evidence="7 13" id="KW-1133">Transmembrane helix</keyword>
<feature type="transmembrane region" description="Helical" evidence="13">
    <location>
        <begin position="395"/>
        <end position="415"/>
    </location>
</feature>
<evidence type="ECO:0000256" key="6">
    <source>
        <dbReference type="ARBA" id="ARBA00022775"/>
    </source>
</evidence>
<dbReference type="Gene3D" id="2.160.20.80">
    <property type="entry name" value="E3 ubiquitin-protein ligase SopA"/>
    <property type="match status" value="1"/>
</dbReference>
<dbReference type="NCBIfam" id="TIGR01299">
    <property type="entry name" value="synapt_SV2"/>
    <property type="match status" value="1"/>
</dbReference>
<evidence type="ECO:0000259" key="14">
    <source>
        <dbReference type="PROSITE" id="PS50850"/>
    </source>
</evidence>
<evidence type="ECO:0000256" key="11">
    <source>
        <dbReference type="ARBA" id="ARBA00023329"/>
    </source>
</evidence>
<dbReference type="InterPro" id="IPR022308">
    <property type="entry name" value="SV2"/>
</dbReference>
<evidence type="ECO:0000256" key="12">
    <source>
        <dbReference type="SAM" id="MobiDB-lite"/>
    </source>
</evidence>
<sequence length="697" mass="78304">MADPYQNNVYNQEGGDPYGTYGEGGGQGGYGYQGESYPQEEDAASDATEGHDDEDQMYEGEYQGIPHPDEVKAAQRAARAKARQAQAGATELEELAEQYEDIMEDCGHGRFQWTLFIVLGLALMADGVECFVVGFVLPSAEKDMCLSNGEKGMLGLIVFLGMMVGAFIWGGMADKLGRRKCLIWALTVNCVFAFLSSFAQGYGFFLFFRLFSGIGIGGSVPIVYSYFSEFLQMDKRGEHLSWLCMFWMVGGIYASFTAWGIIPRYGWGFSMGTEFQFHSWRVFVLVCALPAITSLVGLMFMPESPRFLLENAKHDEAWMILKNVHDTNWRAKGQPEKVFQVSGDTTTTNEDEFIEIQSATGTAIQRWAVRTLTLCKLMLKNVASLLGPELRLSTLFMAIIWFTMAFSYYGLGVWFPDMIKYLQQEEYESKVKVFHRERVERFHFNFSLENQIHREGEYINDKFINIEMKSVKFEDSLFEDCYFEDIKSTETMFENCTIRSTVFYNTDLYEEKFIDCKLENTTFLHNKRGCHLDIGEENDVLIYLVSFLGSLAVLPGNIISALFMEKIGRVKIIGLSMLISAGCTFFLFLSFSQAAIIAWQCLFCGVSVAAWNGIEVITVELYPASKRYKLCQPIVIKATAFGVLNALCKLAAILGSSIFASFVGVTKVVPILLSCAALVCGGLVALKLPETREKILQ</sequence>
<comment type="subcellular location">
    <subcellularLocation>
        <location evidence="1">Cytoplasmic vesicle</location>
        <location evidence="1">Secretory vesicle</location>
        <location evidence="1">Synaptic vesicle membrane</location>
        <topology evidence="1">Multi-pass membrane protein</topology>
    </subcellularLocation>
</comment>
<feature type="transmembrane region" description="Helical" evidence="13">
    <location>
        <begin position="152"/>
        <end position="169"/>
    </location>
</feature>
<dbReference type="AlphaFoldDB" id="A0A673YLB6"/>
<dbReference type="PANTHER" id="PTHR23511">
    <property type="entry name" value="SYNAPTIC VESICLE GLYCOPROTEIN 2"/>
    <property type="match status" value="1"/>
</dbReference>
<feature type="transmembrane region" description="Helical" evidence="13">
    <location>
        <begin position="113"/>
        <end position="140"/>
    </location>
</feature>
<keyword evidence="8" id="KW-0770">Synapse</keyword>
<feature type="transmembrane region" description="Helical" evidence="13">
    <location>
        <begin position="205"/>
        <end position="227"/>
    </location>
</feature>
<dbReference type="GO" id="GO:0043005">
    <property type="term" value="C:neuron projection"/>
    <property type="evidence" value="ECO:0007669"/>
    <property type="project" value="TreeGrafter"/>
</dbReference>
<dbReference type="InterPro" id="IPR005828">
    <property type="entry name" value="MFS_sugar_transport-like"/>
</dbReference>
<dbReference type="GO" id="GO:0006836">
    <property type="term" value="P:neurotransmitter transport"/>
    <property type="evidence" value="ECO:0007669"/>
    <property type="project" value="UniProtKB-KW"/>
</dbReference>
<evidence type="ECO:0000256" key="7">
    <source>
        <dbReference type="ARBA" id="ARBA00022989"/>
    </source>
</evidence>
<dbReference type="GO" id="GO:0030672">
    <property type="term" value="C:synaptic vesicle membrane"/>
    <property type="evidence" value="ECO:0007669"/>
    <property type="project" value="UniProtKB-SubCell"/>
</dbReference>
<dbReference type="PROSITE" id="PS00217">
    <property type="entry name" value="SUGAR_TRANSPORT_2"/>
    <property type="match status" value="1"/>
</dbReference>
<dbReference type="Pfam" id="PF00083">
    <property type="entry name" value="Sugar_tr"/>
    <property type="match status" value="1"/>
</dbReference>
<feature type="transmembrane region" description="Helical" evidence="13">
    <location>
        <begin position="181"/>
        <end position="199"/>
    </location>
</feature>
<feature type="region of interest" description="Disordered" evidence="12">
    <location>
        <begin position="1"/>
        <end position="64"/>
    </location>
</feature>
<organism evidence="15 16">
    <name type="scientific">Salmo trutta</name>
    <name type="common">Brown trout</name>
    <dbReference type="NCBI Taxonomy" id="8032"/>
    <lineage>
        <taxon>Eukaryota</taxon>
        <taxon>Metazoa</taxon>
        <taxon>Chordata</taxon>
        <taxon>Craniata</taxon>
        <taxon>Vertebrata</taxon>
        <taxon>Euteleostomi</taxon>
        <taxon>Actinopterygii</taxon>
        <taxon>Neopterygii</taxon>
        <taxon>Teleostei</taxon>
        <taxon>Protacanthopterygii</taxon>
        <taxon>Salmoniformes</taxon>
        <taxon>Salmonidae</taxon>
        <taxon>Salmoninae</taxon>
        <taxon>Salmo</taxon>
    </lineage>
</organism>
<feature type="transmembrane region" description="Helical" evidence="13">
    <location>
        <begin position="634"/>
        <end position="662"/>
    </location>
</feature>
<reference evidence="15" key="1">
    <citation type="submission" date="2025-08" db="UniProtKB">
        <authorList>
            <consortium name="Ensembl"/>
        </authorList>
    </citation>
    <scope>IDENTIFICATION</scope>
</reference>
<dbReference type="FunFam" id="1.20.1250.20:FF:000014">
    <property type="entry name" value="synaptic vesicle glycoprotein 2A"/>
    <property type="match status" value="1"/>
</dbReference>
<evidence type="ECO:0000256" key="10">
    <source>
        <dbReference type="ARBA" id="ARBA00023180"/>
    </source>
</evidence>
<dbReference type="GeneTree" id="ENSGT00950000182940"/>
<evidence type="ECO:0000256" key="4">
    <source>
        <dbReference type="ARBA" id="ARBA00022553"/>
    </source>
</evidence>
<keyword evidence="6" id="KW-0532">Neurotransmitter transport</keyword>
<dbReference type="InParanoid" id="A0A673YLB6"/>
<gene>
    <name evidence="15" type="primary">SV2B</name>
    <name evidence="15" type="synonym">sv2bb</name>
</gene>
<evidence type="ECO:0000256" key="2">
    <source>
        <dbReference type="ARBA" id="ARBA00008335"/>
    </source>
</evidence>
<dbReference type="FunCoup" id="A0A673YLB6">
    <property type="interactions" value="16"/>
</dbReference>
<keyword evidence="11" id="KW-0968">Cytoplasmic vesicle</keyword>
<accession>A0A673YLB6</accession>
<dbReference type="GO" id="GO:0022857">
    <property type="term" value="F:transmembrane transporter activity"/>
    <property type="evidence" value="ECO:0007669"/>
    <property type="project" value="InterPro"/>
</dbReference>
<keyword evidence="9 13" id="KW-0472">Membrane</keyword>
<feature type="compositionally biased region" description="Gly residues" evidence="12">
    <location>
        <begin position="21"/>
        <end position="32"/>
    </location>
</feature>
<keyword evidence="4" id="KW-0597">Phosphoprotein</keyword>
<dbReference type="PANTHER" id="PTHR23511:SF2">
    <property type="entry name" value="SYNAPTIC VESICLE GLYCOPROTEIN 2B"/>
    <property type="match status" value="1"/>
</dbReference>
<evidence type="ECO:0000313" key="16">
    <source>
        <dbReference type="Proteomes" id="UP000472277"/>
    </source>
</evidence>
<feature type="transmembrane region" description="Helical" evidence="13">
    <location>
        <begin position="597"/>
        <end position="622"/>
    </location>
</feature>
<protein>
    <submittedName>
        <fullName evidence="15">Synaptic vesicle glycoprotein 2B</fullName>
    </submittedName>
</protein>
<keyword evidence="5 13" id="KW-0812">Transmembrane</keyword>
<dbReference type="InterPro" id="IPR005829">
    <property type="entry name" value="Sugar_transporter_CS"/>
</dbReference>
<dbReference type="InterPro" id="IPR055415">
    <property type="entry name" value="LD_SV2"/>
</dbReference>
<dbReference type="FunFam" id="1.20.1250.20:FF:000009">
    <property type="entry name" value="Synaptic vesicle glycoprotein 2A"/>
    <property type="match status" value="1"/>
</dbReference>
<keyword evidence="3" id="KW-0813">Transport</keyword>
<dbReference type="InterPro" id="IPR036259">
    <property type="entry name" value="MFS_trans_sf"/>
</dbReference>
<proteinExistence type="inferred from homology"/>
<evidence type="ECO:0000256" key="9">
    <source>
        <dbReference type="ARBA" id="ARBA00023136"/>
    </source>
</evidence>
<keyword evidence="10" id="KW-0325">Glycoprotein</keyword>
<feature type="transmembrane region" description="Helical" evidence="13">
    <location>
        <begin position="541"/>
        <end position="563"/>
    </location>
</feature>
<feature type="transmembrane region" description="Helical" evidence="13">
    <location>
        <begin position="570"/>
        <end position="591"/>
    </location>
</feature>
<comment type="similarity">
    <text evidence="2">Belongs to the major facilitator superfamily.</text>
</comment>
<evidence type="ECO:0000256" key="13">
    <source>
        <dbReference type="SAM" id="Phobius"/>
    </source>
</evidence>
<feature type="domain" description="Major facilitator superfamily (MFS) profile" evidence="14">
    <location>
        <begin position="115"/>
        <end position="692"/>
    </location>
</feature>
<dbReference type="Proteomes" id="UP000472277">
    <property type="component" value="Chromosome 7"/>
</dbReference>
<dbReference type="FunFam" id="2.160.20.80:FF:000001">
    <property type="entry name" value="Synaptic vesicle glycoprotein 2A"/>
    <property type="match status" value="1"/>
</dbReference>
<feature type="transmembrane region" description="Helical" evidence="13">
    <location>
        <begin position="239"/>
        <end position="262"/>
    </location>
</feature>
<dbReference type="Ensembl" id="ENSSTUT00000036641.1">
    <property type="protein sequence ID" value="ENSSTUP00000035060.1"/>
    <property type="gene ID" value="ENSSTUG00000014879.1"/>
</dbReference>
<keyword evidence="16" id="KW-1185">Reference proteome</keyword>
<evidence type="ECO:0000256" key="8">
    <source>
        <dbReference type="ARBA" id="ARBA00023018"/>
    </source>
</evidence>
<dbReference type="PROSITE" id="PS50850">
    <property type="entry name" value="MFS"/>
    <property type="match status" value="1"/>
</dbReference>
<reference evidence="15" key="2">
    <citation type="submission" date="2025-09" db="UniProtKB">
        <authorList>
            <consortium name="Ensembl"/>
        </authorList>
    </citation>
    <scope>IDENTIFICATION</scope>
</reference>
<evidence type="ECO:0000256" key="1">
    <source>
        <dbReference type="ARBA" id="ARBA00004644"/>
    </source>
</evidence>